<proteinExistence type="predicted"/>
<feature type="non-terminal residue" evidence="1">
    <location>
        <position position="1"/>
    </location>
</feature>
<protein>
    <submittedName>
        <fullName evidence="1">Uncharacterized protein</fullName>
    </submittedName>
</protein>
<reference evidence="1" key="1">
    <citation type="submission" date="2020-11" db="EMBL/GenBank/DDBJ databases">
        <authorList>
            <person name="Tran Van P."/>
        </authorList>
    </citation>
    <scope>NUCLEOTIDE SEQUENCE</scope>
</reference>
<organism evidence="1">
    <name type="scientific">Oppiella nova</name>
    <dbReference type="NCBI Taxonomy" id="334625"/>
    <lineage>
        <taxon>Eukaryota</taxon>
        <taxon>Metazoa</taxon>
        <taxon>Ecdysozoa</taxon>
        <taxon>Arthropoda</taxon>
        <taxon>Chelicerata</taxon>
        <taxon>Arachnida</taxon>
        <taxon>Acari</taxon>
        <taxon>Acariformes</taxon>
        <taxon>Sarcoptiformes</taxon>
        <taxon>Oribatida</taxon>
        <taxon>Brachypylina</taxon>
        <taxon>Oppioidea</taxon>
        <taxon>Oppiidae</taxon>
        <taxon>Oppiella</taxon>
    </lineage>
</organism>
<evidence type="ECO:0000313" key="2">
    <source>
        <dbReference type="Proteomes" id="UP000728032"/>
    </source>
</evidence>
<gene>
    <name evidence="1" type="ORF">ONB1V03_LOCUS13208</name>
</gene>
<dbReference type="EMBL" id="CAJPVJ010011365">
    <property type="protein sequence ID" value="CAG2173759.1"/>
    <property type="molecule type" value="Genomic_DNA"/>
</dbReference>
<evidence type="ECO:0000313" key="1">
    <source>
        <dbReference type="EMBL" id="CAD7656572.1"/>
    </source>
</evidence>
<dbReference type="AlphaFoldDB" id="A0A7R9MAS0"/>
<sequence>MGNTQSDLTEKKCWNVIKWVPGVNLAYVIPRTIVYAAIGSRETEPERWDVIKWIPIVNIAYGIPRLITYACKRDLKESLSSVLAVAGGLLGFPAGSVACGLVSGALASVSGQFMSALYQFAAQMVAGGFAQNVVIGGGDIALTAIFEPDELKGLTSDEMEKLVYDKIIKDVPFVGGAYSFVRSGVYFCDDSDECAESLKNSVANCVGSGLGAAGAAYIAPHAHQACVKWLESYQDDLARIAALGMKPTILSAGRLPGAAVKYVIQKDEFITKTVARVINHS</sequence>
<accession>A0A7R9MAS0</accession>
<keyword evidence="2" id="KW-1185">Reference proteome</keyword>
<name>A0A7R9MAS0_9ACAR</name>
<dbReference type="Proteomes" id="UP000728032">
    <property type="component" value="Unassembled WGS sequence"/>
</dbReference>
<dbReference type="EMBL" id="OC926190">
    <property type="protein sequence ID" value="CAD7656572.1"/>
    <property type="molecule type" value="Genomic_DNA"/>
</dbReference>